<dbReference type="Proteomes" id="UP001141422">
    <property type="component" value="Unassembled WGS sequence"/>
</dbReference>
<proteinExistence type="predicted"/>
<dbReference type="RefSeq" id="WP_268924606.1">
    <property type="nucleotide sequence ID" value="NZ_JAPTGB010000006.1"/>
</dbReference>
<keyword evidence="1" id="KW-0812">Transmembrane</keyword>
<sequence length="63" mass="6505">MKKSTALALGILFAAIAIVAALFVAQIPALIAVVVISVPAALASLIYWWCAGTKDGDIPFVGY</sequence>
<evidence type="ECO:0000313" key="2">
    <source>
        <dbReference type="EMBL" id="MCZ0860390.1"/>
    </source>
</evidence>
<organism evidence="2 3">
    <name type="scientific">Methanocorpusculum petauri</name>
    <dbReference type="NCBI Taxonomy" id="3002863"/>
    <lineage>
        <taxon>Archaea</taxon>
        <taxon>Methanobacteriati</taxon>
        <taxon>Methanobacteriota</taxon>
        <taxon>Stenosarchaea group</taxon>
        <taxon>Methanomicrobia</taxon>
        <taxon>Methanomicrobiales</taxon>
        <taxon>Methanocorpusculaceae</taxon>
        <taxon>Methanocorpusculum</taxon>
    </lineage>
</organism>
<dbReference type="EMBL" id="JAPTGB010000006">
    <property type="protein sequence ID" value="MCZ0860390.1"/>
    <property type="molecule type" value="Genomic_DNA"/>
</dbReference>
<keyword evidence="3" id="KW-1185">Reference proteome</keyword>
<feature type="transmembrane region" description="Helical" evidence="1">
    <location>
        <begin position="31"/>
        <end position="50"/>
    </location>
</feature>
<protein>
    <submittedName>
        <fullName evidence="2">Uncharacterized protein</fullName>
    </submittedName>
</protein>
<accession>A0ABT4IF97</accession>
<reference evidence="2" key="1">
    <citation type="submission" date="2022-12" db="EMBL/GenBank/DDBJ databases">
        <title>Isolation and characterisation of novel Methanocorpusculum spp. from native Australian herbivores indicates the genus is ancestrally host-associated.</title>
        <authorList>
            <person name="Volmer J.G."/>
            <person name="Soo R.M."/>
            <person name="Evans P.N."/>
            <person name="Hoedt E.C."/>
            <person name="Astorga Alsina A.L."/>
            <person name="Woodcroft B.J."/>
            <person name="Tyson G.W."/>
            <person name="Hugenholtz P."/>
            <person name="Morrison M."/>
        </authorList>
    </citation>
    <scope>NUCLEOTIDE SEQUENCE</scope>
    <source>
        <strain evidence="2">MG</strain>
    </source>
</reference>
<name>A0ABT4IF97_9EURY</name>
<keyword evidence="1" id="KW-1133">Transmembrane helix</keyword>
<evidence type="ECO:0000313" key="3">
    <source>
        <dbReference type="Proteomes" id="UP001141422"/>
    </source>
</evidence>
<comment type="caution">
    <text evidence="2">The sequence shown here is derived from an EMBL/GenBank/DDBJ whole genome shotgun (WGS) entry which is preliminary data.</text>
</comment>
<evidence type="ECO:0000256" key="1">
    <source>
        <dbReference type="SAM" id="Phobius"/>
    </source>
</evidence>
<gene>
    <name evidence="2" type="ORF">O0S10_03990</name>
</gene>
<keyword evidence="1" id="KW-0472">Membrane</keyword>